<dbReference type="PANTHER" id="PTHR21494:SF0">
    <property type="entry name" value="ACTIVATING SIGNAL COINTEGRATOR 1 COMPLEX SUBUNIT 2"/>
    <property type="match status" value="1"/>
</dbReference>
<evidence type="ECO:0000313" key="4">
    <source>
        <dbReference type="Proteomes" id="UP000278807"/>
    </source>
</evidence>
<dbReference type="InterPro" id="IPR009060">
    <property type="entry name" value="UBA-like_sf"/>
</dbReference>
<dbReference type="InterPro" id="IPR003892">
    <property type="entry name" value="CUE"/>
</dbReference>
<proteinExistence type="predicted"/>
<reference evidence="3 4" key="2">
    <citation type="submission" date="2018-11" db="EMBL/GenBank/DDBJ databases">
        <authorList>
            <consortium name="Pathogen Informatics"/>
        </authorList>
    </citation>
    <scope>NUCLEOTIDE SEQUENCE [LARGE SCALE GENOMIC DNA]</scope>
</reference>
<feature type="compositionally biased region" description="Low complexity" evidence="1">
    <location>
        <begin position="812"/>
        <end position="826"/>
    </location>
</feature>
<evidence type="ECO:0000259" key="2">
    <source>
        <dbReference type="PROSITE" id="PS51140"/>
    </source>
</evidence>
<evidence type="ECO:0000313" key="3">
    <source>
        <dbReference type="EMBL" id="VDO04424.1"/>
    </source>
</evidence>
<accession>A0A158QI10</accession>
<evidence type="ECO:0000256" key="1">
    <source>
        <dbReference type="SAM" id="MobiDB-lite"/>
    </source>
</evidence>
<dbReference type="PANTHER" id="PTHR21494">
    <property type="entry name" value="ACTIVATING SIGNAL COINTEGRATOR 1 COMPLEX SUBUNIT 2 ASC-1 COMPLEX SUBUNIT P100"/>
    <property type="match status" value="1"/>
</dbReference>
<reference evidence="5" key="1">
    <citation type="submission" date="2016-04" db="UniProtKB">
        <authorList>
            <consortium name="WormBaseParasite"/>
        </authorList>
    </citation>
    <scope>IDENTIFICATION</scope>
</reference>
<dbReference type="WBParaSite" id="HNAJ_0000846601-mRNA-1">
    <property type="protein sequence ID" value="HNAJ_0000846601-mRNA-1"/>
    <property type="gene ID" value="HNAJ_0000846601"/>
</dbReference>
<dbReference type="Gene3D" id="1.10.8.10">
    <property type="entry name" value="DNA helicase RuvA subunit, C-terminal domain"/>
    <property type="match status" value="1"/>
</dbReference>
<dbReference type="EMBL" id="UZAE01012298">
    <property type="protein sequence ID" value="VDO04424.1"/>
    <property type="molecule type" value="Genomic_DNA"/>
</dbReference>
<dbReference type="STRING" id="102285.A0A158QI10"/>
<feature type="region of interest" description="Disordered" evidence="1">
    <location>
        <begin position="720"/>
        <end position="872"/>
    </location>
</feature>
<dbReference type="InterPro" id="IPR052586">
    <property type="entry name" value="ASCC2"/>
</dbReference>
<gene>
    <name evidence="3" type="ORF">HNAJ_LOCUS8462</name>
</gene>
<feature type="region of interest" description="Disordered" evidence="1">
    <location>
        <begin position="421"/>
        <end position="457"/>
    </location>
</feature>
<organism evidence="5">
    <name type="scientific">Rodentolepis nana</name>
    <name type="common">Dwarf tapeworm</name>
    <name type="synonym">Hymenolepis nana</name>
    <dbReference type="NCBI Taxonomy" id="102285"/>
    <lineage>
        <taxon>Eukaryota</taxon>
        <taxon>Metazoa</taxon>
        <taxon>Spiralia</taxon>
        <taxon>Lophotrochozoa</taxon>
        <taxon>Platyhelminthes</taxon>
        <taxon>Cestoda</taxon>
        <taxon>Eucestoda</taxon>
        <taxon>Cyclophyllidea</taxon>
        <taxon>Hymenolepididae</taxon>
        <taxon>Rodentolepis</taxon>
    </lineage>
</organism>
<protein>
    <submittedName>
        <fullName evidence="5">CUE domain-containing protein</fullName>
    </submittedName>
</protein>
<sequence length="872" mass="98085">MSAQQMIANNKPDPSINSSLPRRRDVPLFTLPTQDDINADGSLWLNEMNDLVSYYSFIVTSSCDSFWNEVKFQDDLALSVSSFLERCPRSIQNSSLPRIYIDTIQRLYSLVILILKRASNPSESSTLSMRSFEHDELMYRSKLFEISSMIDLAALYCNKQPDILRSIFASVFKENSKFVNDAASTVACAIEALKVVEMNVASWQFDEKHQFVTANRDSVDAVSETIEYVVDAICSLGTFLSFLAPLNSSVSDLCIRKGIVSSLADFYDSTIVNIRDHILRSLTWSTEKKSELLNRLAIAGASLVKTVRIGLIEPGLVNRIMQLAFGGISNAEKSQTLSRIFGTFIDVMVEMTNHNEFARVYTHLYPVVDDITLVREAASSASVSQGVAVAEQTFFAFRDQEQLDYLQSAFSRLCNESNTKQAKSTINEKAKEETMQPGPSTSTSIKVEEEPPQPCCSRPSEFRTVKSVFPDIENDLIERCLEHYKNDTEAVISALLDGSVPLSVTNPELIKQSIPSFKPGQIWLGKQQKADSLEPLSKEDKERVTNLAISVWDDEDAIGGYNYGDNDDDGRERAQMKWENDHQLATGRVADPTYLDEYDDTFDGEIGVDIERAEEEVEEAVDNNQVFSQKPSKYQPLPPSAPPSFARGSMRGVHKKHRYRQEYSSAGVSQGYVPEQQQRQNVLRIENPEELRQRKQHFATQKAIRRGVVKIPTRIDVPAQPVIPEIPGSEPQEPQHLTSKPTQPPKIKDRGGSNLRGKPLNQPRSVDPIKSDPSNNNNQNKRGKNFGGGRGRDGRSFSNQPYLTDNHETNRPYRGGYNRGNRSFNRGGRGDFTMGRGRGRTAVNGDHDNEIQRTGFRPEDDAYSRRLKDRFE</sequence>
<evidence type="ECO:0000313" key="5">
    <source>
        <dbReference type="WBParaSite" id="HNAJ_0000846601-mRNA-1"/>
    </source>
</evidence>
<dbReference type="OrthoDB" id="5577209at2759"/>
<dbReference type="SMART" id="SM00546">
    <property type="entry name" value="CUE"/>
    <property type="match status" value="1"/>
</dbReference>
<dbReference type="SUPFAM" id="SSF46934">
    <property type="entry name" value="UBA-like"/>
    <property type="match status" value="1"/>
</dbReference>
<keyword evidence="4" id="KW-1185">Reference proteome</keyword>
<dbReference type="CDD" id="cd14364">
    <property type="entry name" value="CUE_ASCC2"/>
    <property type="match status" value="1"/>
</dbReference>
<dbReference type="Proteomes" id="UP000278807">
    <property type="component" value="Unassembled WGS sequence"/>
</dbReference>
<feature type="domain" description="CUE" evidence="2">
    <location>
        <begin position="457"/>
        <end position="500"/>
    </location>
</feature>
<feature type="region of interest" description="Disordered" evidence="1">
    <location>
        <begin position="627"/>
        <end position="647"/>
    </location>
</feature>
<dbReference type="PROSITE" id="PS51140">
    <property type="entry name" value="CUE"/>
    <property type="match status" value="1"/>
</dbReference>
<dbReference type="GO" id="GO:0043130">
    <property type="term" value="F:ubiquitin binding"/>
    <property type="evidence" value="ECO:0007669"/>
    <property type="project" value="InterPro"/>
</dbReference>
<dbReference type="InterPro" id="IPR041800">
    <property type="entry name" value="ASCC2_CUE"/>
</dbReference>
<feature type="compositionally biased region" description="Basic and acidic residues" evidence="1">
    <location>
        <begin position="845"/>
        <end position="872"/>
    </location>
</feature>
<name>A0A158QI10_RODNA</name>
<dbReference type="AlphaFoldDB" id="A0A158QI10"/>
<dbReference type="Pfam" id="PF02845">
    <property type="entry name" value="CUE"/>
    <property type="match status" value="1"/>
</dbReference>
<feature type="region of interest" description="Disordered" evidence="1">
    <location>
        <begin position="1"/>
        <end position="21"/>
    </location>
</feature>